<dbReference type="Proteomes" id="UP000030564">
    <property type="component" value="Unassembled WGS sequence"/>
</dbReference>
<keyword evidence="1" id="KW-0812">Transmembrane</keyword>
<dbReference type="PATRIC" id="fig|587753.9.peg.4520"/>
<evidence type="ECO:0000256" key="1">
    <source>
        <dbReference type="SAM" id="Phobius"/>
    </source>
</evidence>
<evidence type="ECO:0000313" key="3">
    <source>
        <dbReference type="Proteomes" id="UP000030564"/>
    </source>
</evidence>
<keyword evidence="1" id="KW-1133">Transmembrane helix</keyword>
<organism evidence="2 3">
    <name type="scientific">Pseudomonas chlororaphis</name>
    <dbReference type="NCBI Taxonomy" id="587753"/>
    <lineage>
        <taxon>Bacteria</taxon>
        <taxon>Pseudomonadati</taxon>
        <taxon>Pseudomonadota</taxon>
        <taxon>Gammaproteobacteria</taxon>
        <taxon>Pseudomonadales</taxon>
        <taxon>Pseudomonadaceae</taxon>
        <taxon>Pseudomonas</taxon>
    </lineage>
</organism>
<protein>
    <submittedName>
        <fullName evidence="2">Uncharacterized protein</fullName>
    </submittedName>
</protein>
<dbReference type="OrthoDB" id="6941413at2"/>
<feature type="transmembrane region" description="Helical" evidence="1">
    <location>
        <begin position="50"/>
        <end position="72"/>
    </location>
</feature>
<feature type="transmembrane region" description="Helical" evidence="1">
    <location>
        <begin position="84"/>
        <end position="105"/>
    </location>
</feature>
<gene>
    <name evidence="2" type="ORF">NZ35_25870</name>
</gene>
<feature type="transmembrane region" description="Helical" evidence="1">
    <location>
        <begin position="117"/>
        <end position="135"/>
    </location>
</feature>
<sequence>MKVIAFLAIYLAGGVALFPFLDLMRPVGVFLDHFYSQIFLGSTADVAERLGLSFIYASLFHLVWSALFSESAKNWVYTINFRDLCYLALRCLSLFCISLISLGLVGITSQKVPRTDFHQYFTFLVICMLLGLWAWSLKDFLVATFHCTGRRITGTTK</sequence>
<dbReference type="EMBL" id="JSFK01000040">
    <property type="protein sequence ID" value="KHA70328.1"/>
    <property type="molecule type" value="Genomic_DNA"/>
</dbReference>
<keyword evidence="1" id="KW-0472">Membrane</keyword>
<reference evidence="2 3" key="1">
    <citation type="submission" date="2014-10" db="EMBL/GenBank/DDBJ databases">
        <title>Draft genome sequence of Pseudomonas chlororaphis EA105.</title>
        <authorList>
            <person name="McCully L.M."/>
            <person name="Bitzer A.S."/>
            <person name="Spence C."/>
            <person name="Bais H."/>
            <person name="Silby M.W."/>
        </authorList>
    </citation>
    <scope>NUCLEOTIDE SEQUENCE [LARGE SCALE GENOMIC DNA]</scope>
    <source>
        <strain evidence="2 3">EA105</strain>
    </source>
</reference>
<evidence type="ECO:0000313" key="2">
    <source>
        <dbReference type="EMBL" id="KHA70328.1"/>
    </source>
</evidence>
<accession>A0A0A6D332</accession>
<dbReference type="AlphaFoldDB" id="A0A0A6D332"/>
<comment type="caution">
    <text evidence="2">The sequence shown here is derived from an EMBL/GenBank/DDBJ whole genome shotgun (WGS) entry which is preliminary data.</text>
</comment>
<proteinExistence type="predicted"/>
<name>A0A0A6D332_9PSED</name>